<keyword evidence="5" id="KW-1185">Reference proteome</keyword>
<evidence type="ECO:0008006" key="6">
    <source>
        <dbReference type="Google" id="ProtNLM"/>
    </source>
</evidence>
<organism evidence="4 5">
    <name type="scientific">Fusarium sporotrichioides</name>
    <dbReference type="NCBI Taxonomy" id="5514"/>
    <lineage>
        <taxon>Eukaryota</taxon>
        <taxon>Fungi</taxon>
        <taxon>Dikarya</taxon>
        <taxon>Ascomycota</taxon>
        <taxon>Pezizomycotina</taxon>
        <taxon>Sordariomycetes</taxon>
        <taxon>Hypocreomycetidae</taxon>
        <taxon>Hypocreales</taxon>
        <taxon>Nectriaceae</taxon>
        <taxon>Fusarium</taxon>
    </lineage>
</organism>
<keyword evidence="2" id="KW-0472">Membrane</keyword>
<sequence length="362" mass="39365">MNRFLYYGLALCFCIASANGLAISEATQQRDARYIHQPALTPMFDFQVLDHLDLGKRQASTTKETSLTVVISPDSTCGFLSGSPGNAITCANGARCSWELAHVTAIFCGTAAKLRCFDRDYALDTALCDDVCQENSYNLLRTDRTAPYCGTYAYPSGIRAFKCSSRSMARYQSVYFFYNNQDDHTFSTTIFGLDATDATPQEEKPISTSTVSPDPPKTGNTEEPKETTDVHVGGSGNTKTNVGAIVGGSIDGFLVLSLLVLGLLWLLRRNNRNGNAPSVQQIRPAVVPYQHVPQNPGDSVSPMNQNCSKPGVASPIATEWRESTITAQSPNSPFSTWAGQYPTSAVNQVTYQEMPGHSTYAR</sequence>
<dbReference type="EMBL" id="PXOF01000023">
    <property type="protein sequence ID" value="RGP73840.1"/>
    <property type="molecule type" value="Genomic_DNA"/>
</dbReference>
<comment type="caution">
    <text evidence="4">The sequence shown here is derived from an EMBL/GenBank/DDBJ whole genome shotgun (WGS) entry which is preliminary data.</text>
</comment>
<feature type="chain" id="PRO_5017191315" description="Transmembrane protein" evidence="3">
    <location>
        <begin position="21"/>
        <end position="362"/>
    </location>
</feature>
<dbReference type="Proteomes" id="UP000266152">
    <property type="component" value="Unassembled WGS sequence"/>
</dbReference>
<feature type="region of interest" description="Disordered" evidence="1">
    <location>
        <begin position="197"/>
        <end position="235"/>
    </location>
</feature>
<dbReference type="STRING" id="5514.A0A395SN08"/>
<evidence type="ECO:0000256" key="2">
    <source>
        <dbReference type="SAM" id="Phobius"/>
    </source>
</evidence>
<feature type="transmembrane region" description="Helical" evidence="2">
    <location>
        <begin position="245"/>
        <end position="267"/>
    </location>
</feature>
<feature type="compositionally biased region" description="Basic and acidic residues" evidence="1">
    <location>
        <begin position="220"/>
        <end position="229"/>
    </location>
</feature>
<name>A0A395SN08_FUSSP</name>
<proteinExistence type="predicted"/>
<evidence type="ECO:0000256" key="3">
    <source>
        <dbReference type="SAM" id="SignalP"/>
    </source>
</evidence>
<gene>
    <name evidence="4" type="ORF">FSPOR_1534</name>
</gene>
<keyword evidence="3" id="KW-0732">Signal</keyword>
<reference evidence="4 5" key="1">
    <citation type="journal article" date="2018" name="PLoS Pathog.">
        <title>Evolution of structural diversity of trichothecenes, a family of toxins produced by plant pathogenic and entomopathogenic fungi.</title>
        <authorList>
            <person name="Proctor R.H."/>
            <person name="McCormick S.P."/>
            <person name="Kim H.S."/>
            <person name="Cardoza R.E."/>
            <person name="Stanley A.M."/>
            <person name="Lindo L."/>
            <person name="Kelly A."/>
            <person name="Brown D.W."/>
            <person name="Lee T."/>
            <person name="Vaughan M.M."/>
            <person name="Alexander N.J."/>
            <person name="Busman M."/>
            <person name="Gutierrez S."/>
        </authorList>
    </citation>
    <scope>NUCLEOTIDE SEQUENCE [LARGE SCALE GENOMIC DNA]</scope>
    <source>
        <strain evidence="4 5">NRRL 3299</strain>
    </source>
</reference>
<feature type="signal peptide" evidence="3">
    <location>
        <begin position="1"/>
        <end position="20"/>
    </location>
</feature>
<evidence type="ECO:0000256" key="1">
    <source>
        <dbReference type="SAM" id="MobiDB-lite"/>
    </source>
</evidence>
<keyword evidence="2" id="KW-1133">Transmembrane helix</keyword>
<dbReference type="AlphaFoldDB" id="A0A395SN08"/>
<protein>
    <recommendedName>
        <fullName evidence="6">Transmembrane protein</fullName>
    </recommendedName>
</protein>
<evidence type="ECO:0000313" key="5">
    <source>
        <dbReference type="Proteomes" id="UP000266152"/>
    </source>
</evidence>
<keyword evidence="2" id="KW-0812">Transmembrane</keyword>
<accession>A0A395SN08</accession>
<evidence type="ECO:0000313" key="4">
    <source>
        <dbReference type="EMBL" id="RGP73840.1"/>
    </source>
</evidence>